<evidence type="ECO:0000259" key="2">
    <source>
        <dbReference type="PROSITE" id="PS50048"/>
    </source>
</evidence>
<evidence type="ECO:0000313" key="4">
    <source>
        <dbReference type="Proteomes" id="UP000693738"/>
    </source>
</evidence>
<dbReference type="AlphaFoldDB" id="A0A8J2INC7"/>
<evidence type="ECO:0000313" key="3">
    <source>
        <dbReference type="EMBL" id="CAG7557807.1"/>
    </source>
</evidence>
<comment type="caution">
    <text evidence="3">The sequence shown here is derived from an EMBL/GenBank/DDBJ whole genome shotgun (WGS) entry which is preliminary data.</text>
</comment>
<dbReference type="Proteomes" id="UP000693738">
    <property type="component" value="Unassembled WGS sequence"/>
</dbReference>
<dbReference type="GO" id="GO:0008270">
    <property type="term" value="F:zinc ion binding"/>
    <property type="evidence" value="ECO:0007669"/>
    <property type="project" value="InterPro"/>
</dbReference>
<dbReference type="PROSITE" id="PS50048">
    <property type="entry name" value="ZN2_CY6_FUNGAL_2"/>
    <property type="match status" value="1"/>
</dbReference>
<keyword evidence="1" id="KW-0539">Nucleus</keyword>
<dbReference type="EMBL" id="CAJSTJ010000121">
    <property type="protein sequence ID" value="CAG7557807.1"/>
    <property type="molecule type" value="Genomic_DNA"/>
</dbReference>
<dbReference type="SMART" id="SM00066">
    <property type="entry name" value="GAL4"/>
    <property type="match status" value="1"/>
</dbReference>
<reference evidence="3" key="1">
    <citation type="submission" date="2021-05" db="EMBL/GenBank/DDBJ databases">
        <authorList>
            <person name="Khan N."/>
        </authorList>
    </citation>
    <scope>NUCLEOTIDE SEQUENCE</scope>
</reference>
<dbReference type="PANTHER" id="PTHR47256:SF1">
    <property type="entry name" value="ZN(II)2CYS6 TRANSCRIPTION FACTOR (EUROFUNG)"/>
    <property type="match status" value="1"/>
</dbReference>
<accession>A0A8J2INC7</accession>
<gene>
    <name evidence="3" type="ORF">FEQUK3_LOCUS3543</name>
</gene>
<dbReference type="InterPro" id="IPR053187">
    <property type="entry name" value="Notoamide_regulator"/>
</dbReference>
<sequence>MSNSSLLNLTDIVTRECDTDLLPSRLPSLGDDVPTAWIPMTNDSYGGMSEVCSPNSVNLYGDCILWCELPDEFMDSYKESGSNNFGFFFLDRLRATGMNMSQVGISSAVSAAPVTGHKPSIALKSMQRGHRKLLPGPLHRVNADAFPASPIIKKRPPVKLACDRCRAKKISCNGHRPTCNRCSGSDNVCIYAQKEDPRQGALERQLTDVRLQLEQHQDIVKHLRSAPEHDALATIRRLKSTPHLEVVLSSIRYSMTRKRPSDIEAARATLPFTQSGLEFELAVLHGNAYPALADIDTSAINVNSIFERRPTSVLPYAATNSLLENYETLSVSPLDASPVKGLICGPPSPLRGTSSRGNSPISGPFKDRMFCDPRLGQVRFKYWTRVPVSDEFAASLLSVYFENEHDIIGAFDKAIFLDDLIDGRLEFCSSFLVSSLLCLASLCYSSLDSRAFPLAAAFLAEAQNLWHAERLSDSIVNLSALITLGVTTMVHGKDETSLELFADGRSMAERMSLIGVRHTPHLYEGFHQLPRRALRASAYAAWSCYTWLSVHASYYKGKPIEFPPLLPIPGSSRSTSSYDWPVYSQPEYSDQSFLEWCKLWTISQEIQAVYGRTYETPLQEVVPYAFVESKYQKLLAWADNLPQGIKRQDQKLPHVSVIHIILDLFRPFQEPTENVRLHSFSSQDSSSKAAFNASLRQLQRIFLDYTSNYDPRFYHFIVTSAVLHVMHVTLQNRDTLGWRLNIALGMGWIKEIYVRFAVIGKVAQAYMAIGLETGMISNKEARQFMGDLELRGRHHNLADVAVSCIVDFGVAMSSQNDGRAQDLAAKFEELALFNDFIVPWTD</sequence>
<dbReference type="InterPro" id="IPR001138">
    <property type="entry name" value="Zn2Cys6_DnaBD"/>
</dbReference>
<dbReference type="PANTHER" id="PTHR47256">
    <property type="entry name" value="ZN(II)2CYS6 TRANSCRIPTION FACTOR (EUROFUNG)-RELATED"/>
    <property type="match status" value="1"/>
</dbReference>
<proteinExistence type="predicted"/>
<dbReference type="CDD" id="cd12148">
    <property type="entry name" value="fungal_TF_MHR"/>
    <property type="match status" value="1"/>
</dbReference>
<dbReference type="CDD" id="cd00067">
    <property type="entry name" value="GAL4"/>
    <property type="match status" value="1"/>
</dbReference>
<dbReference type="PROSITE" id="PS00463">
    <property type="entry name" value="ZN2_CY6_FUNGAL_1"/>
    <property type="match status" value="1"/>
</dbReference>
<protein>
    <recommendedName>
        <fullName evidence="2">Zn(2)-C6 fungal-type domain-containing protein</fullName>
    </recommendedName>
</protein>
<feature type="domain" description="Zn(2)-C6 fungal-type" evidence="2">
    <location>
        <begin position="161"/>
        <end position="191"/>
    </location>
</feature>
<organism evidence="3 4">
    <name type="scientific">Fusarium equiseti</name>
    <name type="common">Fusarium scirpi</name>
    <dbReference type="NCBI Taxonomy" id="61235"/>
    <lineage>
        <taxon>Eukaryota</taxon>
        <taxon>Fungi</taxon>
        <taxon>Dikarya</taxon>
        <taxon>Ascomycota</taxon>
        <taxon>Pezizomycotina</taxon>
        <taxon>Sordariomycetes</taxon>
        <taxon>Hypocreomycetidae</taxon>
        <taxon>Hypocreales</taxon>
        <taxon>Nectriaceae</taxon>
        <taxon>Fusarium</taxon>
        <taxon>Fusarium incarnatum-equiseti species complex</taxon>
    </lineage>
</organism>
<evidence type="ECO:0000256" key="1">
    <source>
        <dbReference type="ARBA" id="ARBA00023242"/>
    </source>
</evidence>
<name>A0A8J2INC7_FUSEQ</name>
<dbReference type="Pfam" id="PF00172">
    <property type="entry name" value="Zn_clus"/>
    <property type="match status" value="1"/>
</dbReference>
<dbReference type="GO" id="GO:0000981">
    <property type="term" value="F:DNA-binding transcription factor activity, RNA polymerase II-specific"/>
    <property type="evidence" value="ECO:0007669"/>
    <property type="project" value="InterPro"/>
</dbReference>